<comment type="similarity">
    <text evidence="2">Belongs to the transposase 11 family.</text>
</comment>
<evidence type="ECO:0000259" key="6">
    <source>
        <dbReference type="Pfam" id="PF01609"/>
    </source>
</evidence>
<evidence type="ECO:0000259" key="7">
    <source>
        <dbReference type="Pfam" id="PF05598"/>
    </source>
</evidence>
<dbReference type="RefSeq" id="WP_115216729.1">
    <property type="nucleotide sequence ID" value="NZ_QKWJ01000143.1"/>
</dbReference>
<dbReference type="InterPro" id="IPR047959">
    <property type="entry name" value="Transpos_IS5"/>
</dbReference>
<dbReference type="EMBL" id="QKWJ01000143">
    <property type="protein sequence ID" value="RDJ98502.1"/>
    <property type="molecule type" value="Genomic_DNA"/>
</dbReference>
<protein>
    <submittedName>
        <fullName evidence="8">IS5 family transposase</fullName>
    </submittedName>
</protein>
<dbReference type="NCBIfam" id="NF033581">
    <property type="entry name" value="transpos_IS5_4"/>
    <property type="match status" value="1"/>
</dbReference>
<sequence>MKRQISFAEAESYGKKRVTRRQRFLTEMESVVPWSRLIAAVEPYYPKGKRGRPPIGLERMLRIYFLQQWYGLSDEALEDALYDSMAMRAFAGIDLAVEAVPDATTLLKFRRMLVEHELTRKLFDEIGIMLCERGLLMKEGTIVDATIIEAPPSTKNKQKSRDPEMHQTKKGNEWHFGMKAHVGVDAASGLVHSVVGTAANESDVSQAHALLHGHEDHAFGDAGYTGVEKRDEMQGKSVKWQVAVKRGKIKAMRDGAVKDLLIAVERAKAQIRARVEHPFHVIKNLFGHRKVRYKGLVKNTAQLFSLFGLANLVLARKLLLAAQGSNPQSCPRRRH</sequence>
<keyword evidence="3" id="KW-0815">Transposition</keyword>
<dbReference type="PANTHER" id="PTHR35604:SF2">
    <property type="entry name" value="TRANSPOSASE INSH FOR INSERTION SEQUENCE ELEMENT IS5A-RELATED"/>
    <property type="match status" value="1"/>
</dbReference>
<feature type="domain" description="Transposase InsH N-terminal" evidence="7">
    <location>
        <begin position="16"/>
        <end position="111"/>
    </location>
</feature>
<evidence type="ECO:0000313" key="8">
    <source>
        <dbReference type="EMBL" id="RDJ98502.1"/>
    </source>
</evidence>
<evidence type="ECO:0000256" key="5">
    <source>
        <dbReference type="ARBA" id="ARBA00023172"/>
    </source>
</evidence>
<name>A0A370MYU6_9BURK</name>
<keyword evidence="4" id="KW-0238">DNA-binding</keyword>
<keyword evidence="5" id="KW-0233">DNA recombination</keyword>
<comment type="caution">
    <text evidence="8">The sequence shown here is derived from an EMBL/GenBank/DDBJ whole genome shotgun (WGS) entry which is preliminary data.</text>
</comment>
<evidence type="ECO:0000256" key="1">
    <source>
        <dbReference type="ARBA" id="ARBA00003544"/>
    </source>
</evidence>
<reference evidence="9" key="1">
    <citation type="submission" date="2018-06" db="EMBL/GenBank/DDBJ databases">
        <authorList>
            <person name="Feng T."/>
            <person name="Jeon C.O."/>
        </authorList>
    </citation>
    <scope>NUCLEOTIDE SEQUENCE [LARGE SCALE GENOMIC DNA]</scope>
    <source>
        <strain evidence="9">S23</strain>
    </source>
</reference>
<dbReference type="GO" id="GO:0003677">
    <property type="term" value="F:DNA binding"/>
    <property type="evidence" value="ECO:0007669"/>
    <property type="project" value="UniProtKB-KW"/>
</dbReference>
<evidence type="ECO:0000256" key="2">
    <source>
        <dbReference type="ARBA" id="ARBA00010075"/>
    </source>
</evidence>
<dbReference type="Pfam" id="PF05598">
    <property type="entry name" value="DUF772"/>
    <property type="match status" value="1"/>
</dbReference>
<dbReference type="GO" id="GO:0006313">
    <property type="term" value="P:DNA transposition"/>
    <property type="evidence" value="ECO:0007669"/>
    <property type="project" value="InterPro"/>
</dbReference>
<gene>
    <name evidence="8" type="ORF">DN412_40875</name>
</gene>
<comment type="function">
    <text evidence="1">Involved in the transposition of the insertion sequence IS5.</text>
</comment>
<dbReference type="InterPro" id="IPR002559">
    <property type="entry name" value="Transposase_11"/>
</dbReference>
<organism evidence="8 9">
    <name type="scientific">Cupriavidus lacunae</name>
    <dbReference type="NCBI Taxonomy" id="2666307"/>
    <lineage>
        <taxon>Bacteria</taxon>
        <taxon>Pseudomonadati</taxon>
        <taxon>Pseudomonadota</taxon>
        <taxon>Betaproteobacteria</taxon>
        <taxon>Burkholderiales</taxon>
        <taxon>Burkholderiaceae</taxon>
        <taxon>Cupriavidus</taxon>
    </lineage>
</organism>
<dbReference type="InterPro" id="IPR008490">
    <property type="entry name" value="Transposase_InsH_N"/>
</dbReference>
<keyword evidence="9" id="KW-1185">Reference proteome</keyword>
<dbReference type="Proteomes" id="UP000255165">
    <property type="component" value="Unassembled WGS sequence"/>
</dbReference>
<dbReference type="PANTHER" id="PTHR35604">
    <property type="entry name" value="TRANSPOSASE INSH FOR INSERTION SEQUENCE ELEMENT IS5A-RELATED"/>
    <property type="match status" value="1"/>
</dbReference>
<dbReference type="Pfam" id="PF01609">
    <property type="entry name" value="DDE_Tnp_1"/>
    <property type="match status" value="1"/>
</dbReference>
<evidence type="ECO:0000313" key="9">
    <source>
        <dbReference type="Proteomes" id="UP000255165"/>
    </source>
</evidence>
<dbReference type="GO" id="GO:0004803">
    <property type="term" value="F:transposase activity"/>
    <property type="evidence" value="ECO:0007669"/>
    <property type="project" value="InterPro"/>
</dbReference>
<evidence type="ECO:0000256" key="4">
    <source>
        <dbReference type="ARBA" id="ARBA00023125"/>
    </source>
</evidence>
<proteinExistence type="inferred from homology"/>
<feature type="domain" description="Transposase IS4-like" evidence="6">
    <location>
        <begin position="138"/>
        <end position="312"/>
    </location>
</feature>
<dbReference type="AlphaFoldDB" id="A0A370MYU6"/>
<accession>A0A370MYU6</accession>
<evidence type="ECO:0000256" key="3">
    <source>
        <dbReference type="ARBA" id="ARBA00022578"/>
    </source>
</evidence>